<accession>A0A9D6YZZ8</accession>
<dbReference type="InterPro" id="IPR003748">
    <property type="entry name" value="DUF169"/>
</dbReference>
<dbReference type="PANTHER" id="PTHR37954">
    <property type="entry name" value="BLL4979 PROTEIN"/>
    <property type="match status" value="1"/>
</dbReference>
<name>A0A9D6YZZ8_9BACT</name>
<reference evidence="1" key="1">
    <citation type="submission" date="2020-07" db="EMBL/GenBank/DDBJ databases">
        <title>Huge and variable diversity of episymbiotic CPR bacteria and DPANN archaea in groundwater ecosystems.</title>
        <authorList>
            <person name="He C.Y."/>
            <person name="Keren R."/>
            <person name="Whittaker M."/>
            <person name="Farag I.F."/>
            <person name="Doudna J."/>
            <person name="Cate J.H.D."/>
            <person name="Banfield J.F."/>
        </authorList>
    </citation>
    <scope>NUCLEOTIDE SEQUENCE</scope>
    <source>
        <strain evidence="1">NC_groundwater_1664_Pr3_B-0.1um_52_9</strain>
    </source>
</reference>
<gene>
    <name evidence="1" type="ORF">HY912_07905</name>
</gene>
<evidence type="ECO:0000313" key="2">
    <source>
        <dbReference type="Proteomes" id="UP000807825"/>
    </source>
</evidence>
<dbReference type="EMBL" id="JACRDE010000217">
    <property type="protein sequence ID" value="MBI5249403.1"/>
    <property type="molecule type" value="Genomic_DNA"/>
</dbReference>
<proteinExistence type="predicted"/>
<comment type="caution">
    <text evidence="1">The sequence shown here is derived from an EMBL/GenBank/DDBJ whole genome shotgun (WGS) entry which is preliminary data.</text>
</comment>
<sequence>MNPEDVRWSEWTRGMERFLRLKTFPVGLKLLSDSDSLSNNPWIRKPPEKLSLCQLITIARTFDWTVGGTAEDLATPGCASILGLSQLPEFVTDGTMRNVVWLEKKEDAALCESVMQRIPFGKYKAFMLAPTAYDPFVPDIVLIYGNPAQMSLMVNAIQYDRFERLVFYSVGESSCSDVIGRCFVDRVPALSIPCYGERRFGHAADDELAIGLPAEDCARILTNLETLYKKGVRYPISNYGAQVNPMPALNAVYNFSELQTKKEP</sequence>
<dbReference type="Pfam" id="PF02596">
    <property type="entry name" value="DUF169"/>
    <property type="match status" value="1"/>
</dbReference>
<dbReference type="PANTHER" id="PTHR37954:SF3">
    <property type="entry name" value="DUF169 DOMAIN-CONTAINING PROTEIN"/>
    <property type="match status" value="1"/>
</dbReference>
<protein>
    <submittedName>
        <fullName evidence="1">DUF169 domain-containing protein</fullName>
    </submittedName>
</protein>
<organism evidence="1 2">
    <name type="scientific">Desulfomonile tiedjei</name>
    <dbReference type="NCBI Taxonomy" id="2358"/>
    <lineage>
        <taxon>Bacteria</taxon>
        <taxon>Pseudomonadati</taxon>
        <taxon>Thermodesulfobacteriota</taxon>
        <taxon>Desulfomonilia</taxon>
        <taxon>Desulfomonilales</taxon>
        <taxon>Desulfomonilaceae</taxon>
        <taxon>Desulfomonile</taxon>
    </lineage>
</organism>
<dbReference type="Proteomes" id="UP000807825">
    <property type="component" value="Unassembled WGS sequence"/>
</dbReference>
<dbReference type="AlphaFoldDB" id="A0A9D6YZZ8"/>
<evidence type="ECO:0000313" key="1">
    <source>
        <dbReference type="EMBL" id="MBI5249403.1"/>
    </source>
</evidence>